<evidence type="ECO:0000313" key="4">
    <source>
        <dbReference type="Proteomes" id="UP000033956"/>
    </source>
</evidence>
<keyword evidence="2" id="KW-0812">Transmembrane</keyword>
<name>A0A0M2GXU0_9MICO</name>
<organism evidence="3 4">
    <name type="scientific">Microbacterium terrae</name>
    <dbReference type="NCBI Taxonomy" id="69369"/>
    <lineage>
        <taxon>Bacteria</taxon>
        <taxon>Bacillati</taxon>
        <taxon>Actinomycetota</taxon>
        <taxon>Actinomycetes</taxon>
        <taxon>Micrococcales</taxon>
        <taxon>Microbacteriaceae</taxon>
        <taxon>Microbacterium</taxon>
    </lineage>
</organism>
<keyword evidence="2" id="KW-1133">Transmembrane helix</keyword>
<evidence type="ECO:0000256" key="2">
    <source>
        <dbReference type="SAM" id="Phobius"/>
    </source>
</evidence>
<proteinExistence type="predicted"/>
<dbReference type="Proteomes" id="UP000033956">
    <property type="component" value="Unassembled WGS sequence"/>
</dbReference>
<dbReference type="PATRIC" id="fig|92835.4.peg.2839"/>
<keyword evidence="2" id="KW-0472">Membrane</keyword>
<dbReference type="OrthoDB" id="4948465at2"/>
<dbReference type="EMBL" id="JYIZ01000055">
    <property type="protein sequence ID" value="KJL38529.1"/>
    <property type="molecule type" value="Genomic_DNA"/>
</dbReference>
<dbReference type="AlphaFoldDB" id="A0A0M2GXU0"/>
<reference evidence="3 4" key="1">
    <citation type="submission" date="2015-02" db="EMBL/GenBank/DDBJ databases">
        <title>Draft genome sequences of ten Microbacterium spp. with emphasis on heavy metal contaminated environments.</title>
        <authorList>
            <person name="Corretto E."/>
        </authorList>
    </citation>
    <scope>NUCLEOTIDE SEQUENCE [LARGE SCALE GENOMIC DNA]</scope>
    <source>
        <strain evidence="3 4">DSM 12510</strain>
    </source>
</reference>
<gene>
    <name evidence="3" type="ORF">RS81_02803</name>
</gene>
<evidence type="ECO:0000313" key="3">
    <source>
        <dbReference type="EMBL" id="KJL38529.1"/>
    </source>
</evidence>
<feature type="transmembrane region" description="Helical" evidence="2">
    <location>
        <begin position="12"/>
        <end position="29"/>
    </location>
</feature>
<protein>
    <submittedName>
        <fullName evidence="3">Uncharacterized protein</fullName>
    </submittedName>
</protein>
<evidence type="ECO:0000256" key="1">
    <source>
        <dbReference type="SAM" id="MobiDB-lite"/>
    </source>
</evidence>
<feature type="region of interest" description="Disordered" evidence="1">
    <location>
        <begin position="261"/>
        <end position="327"/>
    </location>
</feature>
<sequence length="327" mass="34674">MEPFFDFLQGYWWLAFPAFGLLAAAGNAWERGARRRHKQRLEMMHAKAELKAAQAAARGKPVAAASLPPITGATATAGAEKATDAAAPGAGAGDPGLQKLMKTHDDIAARWLEYELDVAKVIAFPAMSDGRQPLTAAFLRAKRMADGLRPASPKAKLTAAQLAEYRAAVTDFDVAFDLAERDARRIRDSEFSPVERKRLDTAKQLLTVAIDQAATPAERQVAYRRVREELNGLISLSDEAIEVLENKVMLELPARTGTQATAADAGSAAGSPVPQAPAAAPKTAPATPSPPAAPPKSTTGQPEKWPIPARTSEKPAPRPGVTPPPAT</sequence>
<dbReference type="STRING" id="92835.RS81_02803"/>
<keyword evidence="4" id="KW-1185">Reference proteome</keyword>
<comment type="caution">
    <text evidence="3">The sequence shown here is derived from an EMBL/GenBank/DDBJ whole genome shotgun (WGS) entry which is preliminary data.</text>
</comment>
<feature type="compositionally biased region" description="Pro residues" evidence="1">
    <location>
        <begin position="317"/>
        <end position="327"/>
    </location>
</feature>
<accession>A0A0M2GXU0</accession>
<dbReference type="RefSeq" id="WP_045276687.1">
    <property type="nucleotide sequence ID" value="NZ_BAAAUP010000003.1"/>
</dbReference>
<feature type="compositionally biased region" description="Low complexity" evidence="1">
    <location>
        <begin position="261"/>
        <end position="286"/>
    </location>
</feature>